<comment type="caution">
    <text evidence="3">The sequence shown here is derived from an EMBL/GenBank/DDBJ whole genome shotgun (WGS) entry which is preliminary data.</text>
</comment>
<evidence type="ECO:0000313" key="4">
    <source>
        <dbReference type="EMBL" id="TII00902.1"/>
    </source>
</evidence>
<dbReference type="InterPro" id="IPR017754">
    <property type="entry name" value="Agmatine_deiminase"/>
</dbReference>
<proteinExistence type="inferred from homology"/>
<dbReference type="NCBIfam" id="NF010070">
    <property type="entry name" value="PRK13551.1"/>
    <property type="match status" value="1"/>
</dbReference>
<dbReference type="PANTHER" id="PTHR31377">
    <property type="entry name" value="AGMATINE DEIMINASE-RELATED"/>
    <property type="match status" value="1"/>
</dbReference>
<keyword evidence="1 2" id="KW-0378">Hydrolase</keyword>
<dbReference type="NCBIfam" id="TIGR03380">
    <property type="entry name" value="agmatine_aguA"/>
    <property type="match status" value="1"/>
</dbReference>
<evidence type="ECO:0000313" key="3">
    <source>
        <dbReference type="EMBL" id="TII00202.1"/>
    </source>
</evidence>
<dbReference type="EMBL" id="SSXO01000002">
    <property type="protein sequence ID" value="TII00202.1"/>
    <property type="molecule type" value="Genomic_DNA"/>
</dbReference>
<dbReference type="AlphaFoldDB" id="A0A4T2GNB4"/>
<comment type="similarity">
    <text evidence="2">Belongs to the agmatine deiminase family.</text>
</comment>
<gene>
    <name evidence="2 3" type="primary">aguA</name>
    <name evidence="4" type="ORF">FAJ39_00780</name>
    <name evidence="3" type="ORF">FAJ39_03810</name>
</gene>
<dbReference type="GO" id="GO:0047632">
    <property type="term" value="F:agmatine deiminase activity"/>
    <property type="evidence" value="ECO:0007669"/>
    <property type="project" value="UniProtKB-UniRule"/>
</dbReference>
<dbReference type="OrthoDB" id="9808013at2"/>
<dbReference type="EC" id="3.5.3.12" evidence="2"/>
<dbReference type="HAMAP" id="MF_01841">
    <property type="entry name" value="Agmatine_deimin"/>
    <property type="match status" value="1"/>
</dbReference>
<reference evidence="3 5" key="1">
    <citation type="submission" date="2019-04" db="EMBL/GenBank/DDBJ databases">
        <title>Genome analysis of Streptococcus suis strain WUSS424.</title>
        <authorList>
            <person name="Chen H."/>
            <person name="Gao X."/>
            <person name="Wu Z."/>
        </authorList>
    </citation>
    <scope>NUCLEOTIDE SEQUENCE [LARGE SCALE GENOMIC DNA]</scope>
    <source>
        <strain evidence="3 5">WUSS424</strain>
    </source>
</reference>
<dbReference type="Proteomes" id="UP000305165">
    <property type="component" value="Unassembled WGS sequence"/>
</dbReference>
<protein>
    <recommendedName>
        <fullName evidence="2">Putative agmatine deiminase</fullName>
        <ecNumber evidence="2">3.5.3.12</ecNumber>
    </recommendedName>
    <alternativeName>
        <fullName evidence="2">Agmatine iminohydrolase</fullName>
    </alternativeName>
</protein>
<evidence type="ECO:0000313" key="5">
    <source>
        <dbReference type="Proteomes" id="UP000305165"/>
    </source>
</evidence>
<dbReference type="EMBL" id="SSXO01000001">
    <property type="protein sequence ID" value="TII00902.1"/>
    <property type="molecule type" value="Genomic_DNA"/>
</dbReference>
<dbReference type="PANTHER" id="PTHR31377:SF0">
    <property type="entry name" value="AGMATINE DEIMINASE-RELATED"/>
    <property type="match status" value="1"/>
</dbReference>
<accession>A0A4T2GNB4</accession>
<dbReference type="Pfam" id="PF04371">
    <property type="entry name" value="PAD_porph"/>
    <property type="match status" value="1"/>
</dbReference>
<evidence type="ECO:0000256" key="2">
    <source>
        <dbReference type="HAMAP-Rule" id="MF_01841"/>
    </source>
</evidence>
<name>A0A4T2GNB4_STRSU</name>
<dbReference type="GO" id="GO:0004668">
    <property type="term" value="F:protein-arginine deiminase activity"/>
    <property type="evidence" value="ECO:0007669"/>
    <property type="project" value="InterPro"/>
</dbReference>
<organism evidence="3 5">
    <name type="scientific">Streptococcus suis</name>
    <dbReference type="NCBI Taxonomy" id="1307"/>
    <lineage>
        <taxon>Bacteria</taxon>
        <taxon>Bacillati</taxon>
        <taxon>Bacillota</taxon>
        <taxon>Bacilli</taxon>
        <taxon>Lactobacillales</taxon>
        <taxon>Streptococcaceae</taxon>
        <taxon>Streptococcus</taxon>
    </lineage>
</organism>
<evidence type="ECO:0000256" key="1">
    <source>
        <dbReference type="ARBA" id="ARBA00022801"/>
    </source>
</evidence>
<feature type="active site" description="Amidino-cysteine intermediate" evidence="2">
    <location>
        <position position="354"/>
    </location>
</feature>
<comment type="catalytic activity">
    <reaction evidence="2">
        <text>agmatine + H2O = N-carbamoylputrescine + NH4(+)</text>
        <dbReference type="Rhea" id="RHEA:18037"/>
        <dbReference type="ChEBI" id="CHEBI:15377"/>
        <dbReference type="ChEBI" id="CHEBI:28938"/>
        <dbReference type="ChEBI" id="CHEBI:58145"/>
        <dbReference type="ChEBI" id="CHEBI:58318"/>
        <dbReference type="EC" id="3.5.3.12"/>
    </reaction>
</comment>
<dbReference type="GO" id="GO:0009446">
    <property type="term" value="P:putrescine biosynthetic process"/>
    <property type="evidence" value="ECO:0007669"/>
    <property type="project" value="InterPro"/>
</dbReference>
<dbReference type="Gene3D" id="3.75.10.10">
    <property type="entry name" value="L-arginine/glycine Amidinotransferase, Chain A"/>
    <property type="match status" value="1"/>
</dbReference>
<dbReference type="SUPFAM" id="SSF55909">
    <property type="entry name" value="Pentein"/>
    <property type="match status" value="1"/>
</dbReference>
<sequence>MIESPKAAGYRMPAEYEPHHGTLMVWPTRPGSWPFDGQGAKKAFSQVIKTIAESEQVYLLVDEAHCEEAQTMLGDGVTYLDIPTNDAWARDTGPTVLVHENGRALSVDWAFNAWGGSYDGLYQDYEADDQVASRFSQAIGLPVHDVHPFVLEGGAIHSDGEGTILVTESCLLSPGRNPHLTKDQIEQVLLDSLGAEKVLWLPYGIFNDETNEHVDNVAAFVGPAEIVLAWTDDELDSQYAMSKADWDYLEEQVDAKGRKLTIHKLPIPKHPILITEEDLPGYVYEAGEEERTVGERLAASYVNFYVSNGAVLVPQFDDEHDAQALHLLAQLFPTRKVVGIPARDILLGGGNIHCITQQIPLYGAKCP</sequence>
<dbReference type="InterPro" id="IPR007466">
    <property type="entry name" value="Peptidyl-Arg-deiminase_porph"/>
</dbReference>